<name>N6YW91_9RHOO</name>
<dbReference type="RefSeq" id="WP_004370748.1">
    <property type="nucleotide sequence ID" value="NZ_AMXF01000166.1"/>
</dbReference>
<dbReference type="OrthoDB" id="9796919at2"/>
<evidence type="ECO:0000256" key="2">
    <source>
        <dbReference type="ARBA" id="ARBA00022490"/>
    </source>
</evidence>
<evidence type="ECO:0000256" key="3">
    <source>
        <dbReference type="ARBA" id="ARBA00022679"/>
    </source>
</evidence>
<sequence length="148" mass="16327">MQALAFASMREEDLDWVSEREAELHAHPWSRGNFADSLASGYDAWVLSCDGVSAGYAIVMNVLDEAHLLDIGIVAALQGKGLATRFLDWLAEGARTRGACDFYLEVRPSNTAALRLYARSGFVEIGRRRGYYPAADGREDAVVMRRAL</sequence>
<comment type="subcellular location">
    <subcellularLocation>
        <location evidence="5 6">Cytoplasm</location>
    </subcellularLocation>
</comment>
<evidence type="ECO:0000259" key="7">
    <source>
        <dbReference type="PROSITE" id="PS51186"/>
    </source>
</evidence>
<comment type="similarity">
    <text evidence="1 5 6">Belongs to the acetyltransferase family. RimI subfamily.</text>
</comment>
<keyword evidence="3 5" id="KW-0808">Transferase</keyword>
<evidence type="ECO:0000256" key="4">
    <source>
        <dbReference type="ARBA" id="ARBA00023315"/>
    </source>
</evidence>
<dbReference type="InterPro" id="IPR016181">
    <property type="entry name" value="Acyl_CoA_acyltransferase"/>
</dbReference>
<organism evidence="8 9">
    <name type="scientific">Thauera phenylacetica B4P</name>
    <dbReference type="NCBI Taxonomy" id="1234382"/>
    <lineage>
        <taxon>Bacteria</taxon>
        <taxon>Pseudomonadati</taxon>
        <taxon>Pseudomonadota</taxon>
        <taxon>Betaproteobacteria</taxon>
        <taxon>Rhodocyclales</taxon>
        <taxon>Zoogloeaceae</taxon>
        <taxon>Thauera</taxon>
    </lineage>
</organism>
<dbReference type="CDD" id="cd04301">
    <property type="entry name" value="NAT_SF"/>
    <property type="match status" value="1"/>
</dbReference>
<dbReference type="NCBIfam" id="TIGR01575">
    <property type="entry name" value="rimI"/>
    <property type="match status" value="1"/>
</dbReference>
<reference evidence="8 9" key="1">
    <citation type="submission" date="2012-09" db="EMBL/GenBank/DDBJ databases">
        <title>Draft Genome Sequences of 6 Strains from Genus Thauera.</title>
        <authorList>
            <person name="Liu B."/>
            <person name="Shapleigh J.P."/>
            <person name="Frostegard A.H."/>
        </authorList>
    </citation>
    <scope>NUCLEOTIDE SEQUENCE [LARGE SCALE GENOMIC DNA]</scope>
    <source>
        <strain evidence="8 9">B4P</strain>
    </source>
</reference>
<keyword evidence="2 5" id="KW-0963">Cytoplasm</keyword>
<comment type="caution">
    <text evidence="8">The sequence shown here is derived from an EMBL/GenBank/DDBJ whole genome shotgun (WGS) entry which is preliminary data.</text>
</comment>
<dbReference type="HAMAP" id="MF_02210">
    <property type="entry name" value="RimI"/>
    <property type="match status" value="1"/>
</dbReference>
<dbReference type="PANTHER" id="PTHR43420:SF51">
    <property type="entry name" value="PEPTIDYL-LYSINE N-ACETYLTRANSFERASE YIAC"/>
    <property type="match status" value="1"/>
</dbReference>
<keyword evidence="9" id="KW-1185">Reference proteome</keyword>
<dbReference type="PANTHER" id="PTHR43420">
    <property type="entry name" value="ACETYLTRANSFERASE"/>
    <property type="match status" value="1"/>
</dbReference>
<dbReference type="Proteomes" id="UP000013047">
    <property type="component" value="Unassembled WGS sequence"/>
</dbReference>
<dbReference type="EMBL" id="AMXF01000166">
    <property type="protein sequence ID" value="ENO95840.1"/>
    <property type="molecule type" value="Genomic_DNA"/>
</dbReference>
<dbReference type="EC" id="2.3.1.266" evidence="5 6"/>
<comment type="caution">
    <text evidence="5">Lacks conserved residue(s) required for the propagation of feature annotation.</text>
</comment>
<proteinExistence type="inferred from homology"/>
<dbReference type="Pfam" id="PF00583">
    <property type="entry name" value="Acetyltransf_1"/>
    <property type="match status" value="1"/>
</dbReference>
<evidence type="ECO:0000313" key="8">
    <source>
        <dbReference type="EMBL" id="ENO95840.1"/>
    </source>
</evidence>
<dbReference type="AlphaFoldDB" id="N6YW91"/>
<dbReference type="GO" id="GO:0008999">
    <property type="term" value="F:protein-N-terminal-alanine acetyltransferase activity"/>
    <property type="evidence" value="ECO:0007669"/>
    <property type="project" value="UniProtKB-UniRule"/>
</dbReference>
<protein>
    <recommendedName>
        <fullName evidence="5 6">[Ribosomal protein bS18]-alanine N-acetyltransferase</fullName>
        <ecNumber evidence="5 6">2.3.1.266</ecNumber>
    </recommendedName>
</protein>
<keyword evidence="4 5" id="KW-0012">Acyltransferase</keyword>
<dbReference type="InterPro" id="IPR000182">
    <property type="entry name" value="GNAT_dom"/>
</dbReference>
<comment type="catalytic activity">
    <reaction evidence="5 6">
        <text>N-terminal L-alanyl-[ribosomal protein bS18] + acetyl-CoA = N-terminal N(alpha)-acetyl-L-alanyl-[ribosomal protein bS18] + CoA + H(+)</text>
        <dbReference type="Rhea" id="RHEA:43756"/>
        <dbReference type="Rhea" id="RHEA-COMP:10676"/>
        <dbReference type="Rhea" id="RHEA-COMP:10677"/>
        <dbReference type="ChEBI" id="CHEBI:15378"/>
        <dbReference type="ChEBI" id="CHEBI:57287"/>
        <dbReference type="ChEBI" id="CHEBI:57288"/>
        <dbReference type="ChEBI" id="CHEBI:64718"/>
        <dbReference type="ChEBI" id="CHEBI:83683"/>
        <dbReference type="EC" id="2.3.1.266"/>
    </reaction>
</comment>
<dbReference type="PROSITE" id="PS51186">
    <property type="entry name" value="GNAT"/>
    <property type="match status" value="1"/>
</dbReference>
<feature type="binding site" evidence="5">
    <location>
        <begin position="71"/>
        <end position="73"/>
    </location>
    <ligand>
        <name>acetyl-CoA</name>
        <dbReference type="ChEBI" id="CHEBI:57288"/>
    </ligand>
</feature>
<evidence type="ECO:0000256" key="6">
    <source>
        <dbReference type="RuleBase" id="RU363094"/>
    </source>
</evidence>
<gene>
    <name evidence="5" type="primary">rimI</name>
    <name evidence="8" type="ORF">C667_17041</name>
</gene>
<dbReference type="Gene3D" id="3.40.630.30">
    <property type="match status" value="1"/>
</dbReference>
<dbReference type="InterPro" id="IPR050680">
    <property type="entry name" value="YpeA/RimI_acetyltransf"/>
</dbReference>
<feature type="active site" description="Proton acceptor" evidence="5">
    <location>
        <position position="105"/>
    </location>
</feature>
<dbReference type="InterPro" id="IPR043690">
    <property type="entry name" value="RimI"/>
</dbReference>
<feature type="active site" description="Proton donor" evidence="5">
    <location>
        <position position="117"/>
    </location>
</feature>
<feature type="binding site" evidence="5">
    <location>
        <position position="110"/>
    </location>
    <ligand>
        <name>acetyl-CoA</name>
        <dbReference type="ChEBI" id="CHEBI:57288"/>
    </ligand>
</feature>
<dbReference type="SUPFAM" id="SSF55729">
    <property type="entry name" value="Acyl-CoA N-acyltransferases (Nat)"/>
    <property type="match status" value="1"/>
</dbReference>
<comment type="function">
    <text evidence="5 6">Acetylates the N-terminal alanine of ribosomal protein bS18.</text>
</comment>
<evidence type="ECO:0000256" key="1">
    <source>
        <dbReference type="ARBA" id="ARBA00005395"/>
    </source>
</evidence>
<accession>N6YW91</accession>
<dbReference type="InterPro" id="IPR006464">
    <property type="entry name" value="AcTrfase_RimI/Ard1"/>
</dbReference>
<dbReference type="GO" id="GO:0005737">
    <property type="term" value="C:cytoplasm"/>
    <property type="evidence" value="ECO:0007669"/>
    <property type="project" value="UniProtKB-SubCell"/>
</dbReference>
<feature type="domain" description="N-acetyltransferase" evidence="7">
    <location>
        <begin position="4"/>
        <end position="148"/>
    </location>
</feature>
<evidence type="ECO:0000256" key="5">
    <source>
        <dbReference type="HAMAP-Rule" id="MF_02210"/>
    </source>
</evidence>
<evidence type="ECO:0000313" key="9">
    <source>
        <dbReference type="Proteomes" id="UP000013047"/>
    </source>
</evidence>